<keyword evidence="4" id="KW-1185">Reference proteome</keyword>
<dbReference type="CDD" id="cd03808">
    <property type="entry name" value="GT4_CapM-like"/>
    <property type="match status" value="1"/>
</dbReference>
<dbReference type="InterPro" id="IPR028098">
    <property type="entry name" value="Glyco_trans_4-like_N"/>
</dbReference>
<dbReference type="Pfam" id="PF00534">
    <property type="entry name" value="Glycos_transf_1"/>
    <property type="match status" value="1"/>
</dbReference>
<dbReference type="PANTHER" id="PTHR12526">
    <property type="entry name" value="GLYCOSYLTRANSFERASE"/>
    <property type="match status" value="1"/>
</dbReference>
<dbReference type="PANTHER" id="PTHR12526:SF630">
    <property type="entry name" value="GLYCOSYLTRANSFERASE"/>
    <property type="match status" value="1"/>
</dbReference>
<dbReference type="OrthoDB" id="9790710at2"/>
<feature type="domain" description="Glycosyltransferase subfamily 4-like N-terminal" evidence="2">
    <location>
        <begin position="24"/>
        <end position="145"/>
    </location>
</feature>
<keyword evidence="3" id="KW-0808">Transferase</keyword>
<organism evidence="3 4">
    <name type="scientific">Arenibacter aquaticus</name>
    <dbReference type="NCBI Taxonomy" id="2489054"/>
    <lineage>
        <taxon>Bacteria</taxon>
        <taxon>Pseudomonadati</taxon>
        <taxon>Bacteroidota</taxon>
        <taxon>Flavobacteriia</taxon>
        <taxon>Flavobacteriales</taxon>
        <taxon>Flavobacteriaceae</taxon>
        <taxon>Arenibacter</taxon>
    </lineage>
</organism>
<evidence type="ECO:0000313" key="3">
    <source>
        <dbReference type="EMBL" id="RTE53805.1"/>
    </source>
</evidence>
<dbReference type="AlphaFoldDB" id="A0A3S0AEM2"/>
<dbReference type="Gene3D" id="3.40.50.2000">
    <property type="entry name" value="Glycogen Phosphorylase B"/>
    <property type="match status" value="2"/>
</dbReference>
<accession>A0A3S0AEM2</accession>
<dbReference type="InterPro" id="IPR001296">
    <property type="entry name" value="Glyco_trans_1"/>
</dbReference>
<feature type="domain" description="Glycosyl transferase family 1" evidence="1">
    <location>
        <begin position="192"/>
        <end position="348"/>
    </location>
</feature>
<reference evidence="3 4" key="1">
    <citation type="submission" date="2018-11" db="EMBL/GenBank/DDBJ databases">
        <title>Arenibacter aquaticus sp.nov., a marine bacterium isolated from surface seawater in the South China Sea.</title>
        <authorList>
            <person name="Guo J."/>
            <person name="Sun J."/>
        </authorList>
    </citation>
    <scope>NUCLEOTIDE SEQUENCE [LARGE SCALE GENOMIC DNA]</scope>
    <source>
        <strain evidence="3 4">GUO666</strain>
    </source>
</reference>
<dbReference type="GO" id="GO:0016757">
    <property type="term" value="F:glycosyltransferase activity"/>
    <property type="evidence" value="ECO:0007669"/>
    <property type="project" value="InterPro"/>
</dbReference>
<name>A0A3S0AEM2_9FLAO</name>
<dbReference type="RefSeq" id="WP_126161793.1">
    <property type="nucleotide sequence ID" value="NZ_RQPJ01000003.1"/>
</dbReference>
<dbReference type="SUPFAM" id="SSF53756">
    <property type="entry name" value="UDP-Glycosyltransferase/glycogen phosphorylase"/>
    <property type="match status" value="1"/>
</dbReference>
<evidence type="ECO:0000259" key="2">
    <source>
        <dbReference type="Pfam" id="PF13477"/>
    </source>
</evidence>
<dbReference type="EMBL" id="RQPJ01000003">
    <property type="protein sequence ID" value="RTE53805.1"/>
    <property type="molecule type" value="Genomic_DNA"/>
</dbReference>
<dbReference type="Proteomes" id="UP000267585">
    <property type="component" value="Unassembled WGS sequence"/>
</dbReference>
<sequence length="383" mass="43127">MQKKIIRITTVPMSLGGLLTGQLKYMSNHYEVVGISSYENGKLDLIGQQEGIRVLPVNMTRTITPFKDLKAIWQLYRIFKKEKPYIVHTHTPKAGTVGMIAAFLAGVPHRLHTIAGLPLLEARGSKRKILDLVEKLTYSCATMIYPNSFGMKDIILENKYTTQNKLKVIGQGSSNGIDTKQFDPKVVSDTAKKELRTSLGINEEDFVYVFVGRMVTDKGVNELVRTFAKLTKQIKNIKLVLVGPHEKSLDPLLDETENLIATNPDIIEVGHQKDVRPFFAMADVLSFPSYREGFPNVVMQAGAMGIPSIVSNINGCNEIIQDGVNGYIVPSKDEESLYKSMLRIYNNKQEGIVFNPTEIRDLIKERYQRTTIWKAILEEYNSL</sequence>
<gene>
    <name evidence="3" type="ORF">EHW67_07670</name>
</gene>
<evidence type="ECO:0000313" key="4">
    <source>
        <dbReference type="Proteomes" id="UP000267585"/>
    </source>
</evidence>
<protein>
    <submittedName>
        <fullName evidence="3">Glycosyltransferase family 1 protein</fullName>
    </submittedName>
</protein>
<proteinExistence type="predicted"/>
<comment type="caution">
    <text evidence="3">The sequence shown here is derived from an EMBL/GenBank/DDBJ whole genome shotgun (WGS) entry which is preliminary data.</text>
</comment>
<dbReference type="Pfam" id="PF13477">
    <property type="entry name" value="Glyco_trans_4_2"/>
    <property type="match status" value="1"/>
</dbReference>
<evidence type="ECO:0000259" key="1">
    <source>
        <dbReference type="Pfam" id="PF00534"/>
    </source>
</evidence>